<dbReference type="InterPro" id="IPR036291">
    <property type="entry name" value="NAD(P)-bd_dom_sf"/>
</dbReference>
<dbReference type="Pfam" id="PF19051">
    <property type="entry name" value="GFO_IDH_MocA_C2"/>
    <property type="match status" value="1"/>
</dbReference>
<dbReference type="InterPro" id="IPR050463">
    <property type="entry name" value="Gfo/Idh/MocA_oxidrdct_glycsds"/>
</dbReference>
<dbReference type="Proteomes" id="UP000557307">
    <property type="component" value="Unassembled WGS sequence"/>
</dbReference>
<dbReference type="GO" id="GO:0000166">
    <property type="term" value="F:nucleotide binding"/>
    <property type="evidence" value="ECO:0007669"/>
    <property type="project" value="InterPro"/>
</dbReference>
<dbReference type="SUPFAM" id="SSF51735">
    <property type="entry name" value="NAD(P)-binding Rossmann-fold domains"/>
    <property type="match status" value="1"/>
</dbReference>
<feature type="domain" description="Gfo/Idh/MocA-like oxidoreductase N-terminal" evidence="1">
    <location>
        <begin position="33"/>
        <end position="155"/>
    </location>
</feature>
<dbReference type="InterPro" id="IPR043906">
    <property type="entry name" value="Gfo/Idh/MocA_OxRdtase_bact_C"/>
</dbReference>
<evidence type="ECO:0000259" key="1">
    <source>
        <dbReference type="Pfam" id="PF01408"/>
    </source>
</evidence>
<keyword evidence="4" id="KW-1185">Reference proteome</keyword>
<dbReference type="PANTHER" id="PTHR43818:SF5">
    <property type="entry name" value="OXIDOREDUCTASE FAMILY PROTEIN"/>
    <property type="match status" value="1"/>
</dbReference>
<evidence type="ECO:0000313" key="3">
    <source>
        <dbReference type="EMBL" id="MBB5283457.1"/>
    </source>
</evidence>
<accession>A0A840TNX9</accession>
<dbReference type="Pfam" id="PF01408">
    <property type="entry name" value="GFO_IDH_MocA"/>
    <property type="match status" value="1"/>
</dbReference>
<proteinExistence type="predicted"/>
<dbReference type="PANTHER" id="PTHR43818">
    <property type="entry name" value="BCDNA.GH03377"/>
    <property type="match status" value="1"/>
</dbReference>
<gene>
    <name evidence="3" type="ORF">HNQ92_001583</name>
</gene>
<evidence type="ECO:0000313" key="4">
    <source>
        <dbReference type="Proteomes" id="UP000557307"/>
    </source>
</evidence>
<name>A0A840TNX9_9BACT</name>
<feature type="domain" description="Gfo/Idh/MocA-like oxidoreductase bacterial type C-terminal" evidence="2">
    <location>
        <begin position="195"/>
        <end position="430"/>
    </location>
</feature>
<organism evidence="3 4">
    <name type="scientific">Rhabdobacter roseus</name>
    <dbReference type="NCBI Taxonomy" id="1655419"/>
    <lineage>
        <taxon>Bacteria</taxon>
        <taxon>Pseudomonadati</taxon>
        <taxon>Bacteroidota</taxon>
        <taxon>Cytophagia</taxon>
        <taxon>Cytophagales</taxon>
        <taxon>Cytophagaceae</taxon>
        <taxon>Rhabdobacter</taxon>
    </lineage>
</organism>
<protein>
    <submittedName>
        <fullName evidence="3">Putative dehydrogenase</fullName>
    </submittedName>
</protein>
<reference evidence="3 4" key="1">
    <citation type="submission" date="2020-08" db="EMBL/GenBank/DDBJ databases">
        <title>Genomic Encyclopedia of Type Strains, Phase IV (KMG-IV): sequencing the most valuable type-strain genomes for metagenomic binning, comparative biology and taxonomic classification.</title>
        <authorList>
            <person name="Goeker M."/>
        </authorList>
    </citation>
    <scope>NUCLEOTIDE SEQUENCE [LARGE SCALE GENOMIC DNA]</scope>
    <source>
        <strain evidence="3 4">DSM 105074</strain>
    </source>
</reference>
<dbReference type="Gene3D" id="3.30.360.10">
    <property type="entry name" value="Dihydrodipicolinate Reductase, domain 2"/>
    <property type="match status" value="1"/>
</dbReference>
<sequence>MNRRTFLEQSALAGAAFSSLPLLGALRRAAPYRLALIGSGWWGMNILREAVAGGESKVVAICDVDESQSKKANEELSKLTSDRPKIYRDYREMLSKEKPEIVIVATPDHWHALCCIAAIEAGAHVYVEKPISHTIMEGRAMVNAARKYGKTVQVGTHRRISPHNVSGMEFLKSGKAGKIGMARAFVHYGGGAGTVVPDEEPPKGLDWDMWCGPAPLVPYNKTIHPRGFRQRLDFANGTLGDWGIHWLDQVLWWTEEKYPKKVYSTGGRAIKKDNSDTPDHQIAVYDFEDFTLQWEHRTFAGNNAEKTHPQQAVGVYFYGTEGTFHMGWLDGWTFYPTDAKKPIIHQDAQLHKPDDQNIKELWADFMNAISTKRLPVSDIELGQRSTNLALLGMLSYKLGRSIEWDGAKEIITNDPEANKLLSRDYRGEWKYPKV</sequence>
<dbReference type="SUPFAM" id="SSF55347">
    <property type="entry name" value="Glyceraldehyde-3-phosphate dehydrogenase-like, C-terminal domain"/>
    <property type="match status" value="1"/>
</dbReference>
<evidence type="ECO:0000259" key="2">
    <source>
        <dbReference type="Pfam" id="PF19051"/>
    </source>
</evidence>
<dbReference type="RefSeq" id="WP_184172865.1">
    <property type="nucleotide sequence ID" value="NZ_JACHGF010000002.1"/>
</dbReference>
<dbReference type="EMBL" id="JACHGF010000002">
    <property type="protein sequence ID" value="MBB5283457.1"/>
    <property type="molecule type" value="Genomic_DNA"/>
</dbReference>
<dbReference type="InterPro" id="IPR000683">
    <property type="entry name" value="Gfo/Idh/MocA-like_OxRdtase_N"/>
</dbReference>
<dbReference type="Gene3D" id="3.40.50.720">
    <property type="entry name" value="NAD(P)-binding Rossmann-like Domain"/>
    <property type="match status" value="1"/>
</dbReference>
<dbReference type="AlphaFoldDB" id="A0A840TNX9"/>
<comment type="caution">
    <text evidence="3">The sequence shown here is derived from an EMBL/GenBank/DDBJ whole genome shotgun (WGS) entry which is preliminary data.</text>
</comment>